<evidence type="ECO:0000256" key="1">
    <source>
        <dbReference type="ARBA" id="ARBA00001298"/>
    </source>
</evidence>
<dbReference type="GO" id="GO:0005829">
    <property type="term" value="C:cytosol"/>
    <property type="evidence" value="ECO:0007669"/>
    <property type="project" value="TreeGrafter"/>
</dbReference>
<dbReference type="GO" id="GO:0008830">
    <property type="term" value="F:dTDP-4-dehydrorhamnose 3,5-epimerase activity"/>
    <property type="evidence" value="ECO:0007669"/>
    <property type="project" value="UniProtKB-UniRule"/>
</dbReference>
<sequence length="182" mass="20678">MEIIRLSIEGLLIIKPKVFGDERGHFFESWNKKAYQDIGLDLDFTQDNQSISQKGVLRGLHFQNPPYAQGKLVRVIKGAVIDVAVDLRKGSLTYGQHISVKLTEQNMKTFWIPPGFAHGFVALENDTIFSYKCTEVYNQDAEGSLLWNDPDLNISWGVQNPLVSEKDKHSCLFKNFKSPFSL</sequence>
<dbReference type="Gene3D" id="2.60.120.10">
    <property type="entry name" value="Jelly Rolls"/>
    <property type="match status" value="1"/>
</dbReference>
<dbReference type="SUPFAM" id="SSF51182">
    <property type="entry name" value="RmlC-like cupins"/>
    <property type="match status" value="1"/>
</dbReference>
<accession>E0XTQ6</accession>
<comment type="subunit">
    <text evidence="7">Homodimer.</text>
</comment>
<protein>
    <recommendedName>
        <fullName evidence="4 7">dTDP-4-dehydrorhamnose 3,5-epimerase</fullName>
        <ecNumber evidence="3 7">5.1.3.13</ecNumber>
    </recommendedName>
    <alternativeName>
        <fullName evidence="7">Thymidine diphospho-4-keto-rhamnose 3,5-epimerase</fullName>
    </alternativeName>
</protein>
<comment type="pathway">
    <text evidence="7">Carbohydrate biosynthesis; dTDP-L-rhamnose biosynthesis.</text>
</comment>
<dbReference type="EMBL" id="GU474874">
    <property type="protein sequence ID" value="ADI17797.1"/>
    <property type="molecule type" value="Genomic_DNA"/>
</dbReference>
<feature type="active site" description="Proton donor" evidence="5">
    <location>
        <position position="131"/>
    </location>
</feature>
<dbReference type="GO" id="GO:0000271">
    <property type="term" value="P:polysaccharide biosynthetic process"/>
    <property type="evidence" value="ECO:0007669"/>
    <property type="project" value="TreeGrafter"/>
</dbReference>
<dbReference type="UniPathway" id="UPA00124"/>
<keyword evidence="7" id="KW-0413">Isomerase</keyword>
<evidence type="ECO:0000256" key="4">
    <source>
        <dbReference type="ARBA" id="ARBA00019595"/>
    </source>
</evidence>
<organism evidence="8">
    <name type="scientific">uncultured Sphingobacteriales bacterium HF0130_33B19</name>
    <dbReference type="NCBI Taxonomy" id="710991"/>
    <lineage>
        <taxon>Bacteria</taxon>
        <taxon>Pseudomonadati</taxon>
        <taxon>Bacteroidota</taxon>
        <taxon>Sphingobacteriia</taxon>
        <taxon>Sphingobacteriales</taxon>
        <taxon>environmental samples</taxon>
    </lineage>
</organism>
<dbReference type="InterPro" id="IPR011051">
    <property type="entry name" value="RmlC_Cupin_sf"/>
</dbReference>
<dbReference type="PANTHER" id="PTHR21047">
    <property type="entry name" value="DTDP-6-DEOXY-D-GLUCOSE-3,5 EPIMERASE"/>
    <property type="match status" value="1"/>
</dbReference>
<dbReference type="GO" id="GO:0019305">
    <property type="term" value="P:dTDP-rhamnose biosynthetic process"/>
    <property type="evidence" value="ECO:0007669"/>
    <property type="project" value="UniProtKB-UniRule"/>
</dbReference>
<name>E0XTQ6_9SPHI</name>
<evidence type="ECO:0000256" key="6">
    <source>
        <dbReference type="PIRSR" id="PIRSR600888-3"/>
    </source>
</evidence>
<reference evidence="8" key="1">
    <citation type="journal article" date="2011" name="Environ. Microbiol.">
        <title>Time-series analyses of Monterey Bay coastal microbial picoplankton using a 'genome proxy' microarray.</title>
        <authorList>
            <person name="Rich V.I."/>
            <person name="Pham V.D."/>
            <person name="Eppley J."/>
            <person name="Shi Y."/>
            <person name="DeLong E.F."/>
        </authorList>
    </citation>
    <scope>NUCLEOTIDE SEQUENCE</scope>
</reference>
<feature type="active site" description="Proton acceptor" evidence="5">
    <location>
        <position position="61"/>
    </location>
</feature>
<comment type="function">
    <text evidence="2 7">Catalyzes the epimerization of the C3' and C5'positions of dTDP-6-deoxy-D-xylo-4-hexulose, forming dTDP-6-deoxy-L-lyxo-4-hexulose.</text>
</comment>
<dbReference type="Pfam" id="PF00908">
    <property type="entry name" value="dTDP_sugar_isom"/>
    <property type="match status" value="1"/>
</dbReference>
<dbReference type="CDD" id="cd00438">
    <property type="entry name" value="cupin_RmlC"/>
    <property type="match status" value="1"/>
</dbReference>
<evidence type="ECO:0000256" key="5">
    <source>
        <dbReference type="PIRSR" id="PIRSR600888-1"/>
    </source>
</evidence>
<evidence type="ECO:0000256" key="2">
    <source>
        <dbReference type="ARBA" id="ARBA00001997"/>
    </source>
</evidence>
<evidence type="ECO:0000256" key="3">
    <source>
        <dbReference type="ARBA" id="ARBA00012098"/>
    </source>
</evidence>
<comment type="similarity">
    <text evidence="7">Belongs to the dTDP-4-dehydrorhamnose 3,5-epimerase family.</text>
</comment>
<comment type="catalytic activity">
    <reaction evidence="1 7">
        <text>dTDP-4-dehydro-6-deoxy-alpha-D-glucose = dTDP-4-dehydro-beta-L-rhamnose</text>
        <dbReference type="Rhea" id="RHEA:16969"/>
        <dbReference type="ChEBI" id="CHEBI:57649"/>
        <dbReference type="ChEBI" id="CHEBI:62830"/>
        <dbReference type="EC" id="5.1.3.13"/>
    </reaction>
</comment>
<proteinExistence type="inferred from homology"/>
<evidence type="ECO:0000256" key="7">
    <source>
        <dbReference type="RuleBase" id="RU364069"/>
    </source>
</evidence>
<dbReference type="PANTHER" id="PTHR21047:SF2">
    <property type="entry name" value="THYMIDINE DIPHOSPHO-4-KETO-RHAMNOSE 3,5-EPIMERASE"/>
    <property type="match status" value="1"/>
</dbReference>
<dbReference type="InterPro" id="IPR000888">
    <property type="entry name" value="RmlC-like"/>
</dbReference>
<dbReference type="NCBIfam" id="TIGR01221">
    <property type="entry name" value="rmlC"/>
    <property type="match status" value="1"/>
</dbReference>
<dbReference type="EC" id="5.1.3.13" evidence="3 7"/>
<dbReference type="InterPro" id="IPR014710">
    <property type="entry name" value="RmlC-like_jellyroll"/>
</dbReference>
<dbReference type="AlphaFoldDB" id="E0XTQ6"/>
<evidence type="ECO:0000313" key="8">
    <source>
        <dbReference type="EMBL" id="ADI17797.1"/>
    </source>
</evidence>
<feature type="site" description="Participates in a stacking interaction with the thymidine ring of dTDP-4-oxo-6-deoxyglucose" evidence="6">
    <location>
        <position position="137"/>
    </location>
</feature>